<proteinExistence type="predicted"/>
<keyword evidence="1" id="KW-0732">Signal</keyword>
<feature type="chain" id="PRO_5043975253" description="CARDB domain-containing protein" evidence="1">
    <location>
        <begin position="26"/>
        <end position="384"/>
    </location>
</feature>
<gene>
    <name evidence="2" type="ORF">ABOD76_02260</name>
</gene>
<evidence type="ECO:0000256" key="1">
    <source>
        <dbReference type="SAM" id="SignalP"/>
    </source>
</evidence>
<dbReference type="KEGG" id="dsc:ABOD76_02260"/>
<name>A0AAU7U6D9_9DEIO</name>
<dbReference type="RefSeq" id="WP_350241724.1">
    <property type="nucleotide sequence ID" value="NZ_CP158297.1"/>
</dbReference>
<dbReference type="EMBL" id="CP158297">
    <property type="protein sequence ID" value="XBV83892.1"/>
    <property type="molecule type" value="Genomic_DNA"/>
</dbReference>
<sequence length="384" mass="39893">MHQMSIANLLSVTAALCLSVTAAAAAPEVTLTAPKTAWTLGTAQSAETTVRAAGLPASGPVRFALEGAGAGTGATKISAVFGGFKAGSSTLKLNVGAEVPVGTYPLVVRATSGSLTTTLALQVNVERWLLVDADRSENNAVVTAAHRPDPKAKESALDTLMKQTLAGRAFDIYAVKRGSMTSDLPTIGGPGIATLRKYSGVLWYTGNQDYQIPLEQDLINLRTFLDDDARKLILSAPALVVNMAGAANVFQTTEPDANDLPAQREQRAFLKAVFGAAGYHGAYARDAYQVTPVAGSPLGAFGSLDVSGGNSLRVGFYPLDEPSVQRLVTGPLLNQQNIKSVGAVALGRHGLGPSHTSSGVFLGISPDVIKSPRVRAILQALLAF</sequence>
<protein>
    <recommendedName>
        <fullName evidence="3">CARDB domain-containing protein</fullName>
    </recommendedName>
</protein>
<dbReference type="AlphaFoldDB" id="A0AAU7U6D9"/>
<feature type="signal peptide" evidence="1">
    <location>
        <begin position="1"/>
        <end position="25"/>
    </location>
</feature>
<geneLocation type="plasmid" evidence="2">
    <name>pDson01</name>
</geneLocation>
<accession>A0AAU7U6D9</accession>
<keyword evidence="2" id="KW-0614">Plasmid</keyword>
<organism evidence="2">
    <name type="scientific">Deinococcus sonorensis KR-87</name>
    <dbReference type="NCBI Taxonomy" id="694439"/>
    <lineage>
        <taxon>Bacteria</taxon>
        <taxon>Thermotogati</taxon>
        <taxon>Deinococcota</taxon>
        <taxon>Deinococci</taxon>
        <taxon>Deinococcales</taxon>
        <taxon>Deinococcaceae</taxon>
        <taxon>Deinococcus</taxon>
    </lineage>
</organism>
<reference evidence="2" key="1">
    <citation type="submission" date="2024-06" db="EMBL/GenBank/DDBJ databases">
        <title>Draft Genome Sequence of Deinococcus sonorensis Type Strain KR-87, a Biofilm Producing Representative of the Genus Deinococcus.</title>
        <authorList>
            <person name="Boren L.S."/>
            <person name="Grosso R.A."/>
            <person name="Hugenberg-Cox A.N."/>
            <person name="Hill J.T.E."/>
            <person name="Albert C.M."/>
            <person name="Tuohy J.M."/>
        </authorList>
    </citation>
    <scope>NUCLEOTIDE SEQUENCE</scope>
    <source>
        <strain evidence="2">KR-87</strain>
        <plasmid evidence="2">pDson01</plasmid>
    </source>
</reference>
<evidence type="ECO:0008006" key="3">
    <source>
        <dbReference type="Google" id="ProtNLM"/>
    </source>
</evidence>
<evidence type="ECO:0000313" key="2">
    <source>
        <dbReference type="EMBL" id="XBV83892.1"/>
    </source>
</evidence>